<dbReference type="EMBL" id="CAJNYU010000350">
    <property type="protein sequence ID" value="CAF3351793.1"/>
    <property type="molecule type" value="Genomic_DNA"/>
</dbReference>
<comment type="caution">
    <text evidence="1">The sequence shown here is derived from an EMBL/GenBank/DDBJ whole genome shotgun (WGS) entry which is preliminary data.</text>
</comment>
<evidence type="ECO:0000313" key="1">
    <source>
        <dbReference type="EMBL" id="CAF3351793.1"/>
    </source>
</evidence>
<reference evidence="1" key="1">
    <citation type="submission" date="2021-02" db="EMBL/GenBank/DDBJ databases">
        <authorList>
            <person name="Nowell W R."/>
        </authorList>
    </citation>
    <scope>NUCLEOTIDE SEQUENCE</scope>
</reference>
<evidence type="ECO:0000313" key="2">
    <source>
        <dbReference type="Proteomes" id="UP000663869"/>
    </source>
</evidence>
<gene>
    <name evidence="1" type="ORF">FME351_LOCUS4566</name>
</gene>
<name>A0A817W6U0_9BILA</name>
<dbReference type="Proteomes" id="UP000663869">
    <property type="component" value="Unassembled WGS sequence"/>
</dbReference>
<proteinExistence type="predicted"/>
<sequence>MLIMAATIHRAMKQHYIDYKVQRINEKEEEQHQQYYCQVYLRLFSATFKCSVDVIIDSINKQSNDSDDIDSILIAKTRIPKTIKPGVIRIRLVSSLFSADIDVHEEPFLIKLETIRNQPYHNHFDKQFALILKINLILILFWIK</sequence>
<accession>A0A817W6U0</accession>
<dbReference type="AlphaFoldDB" id="A0A817W6U0"/>
<protein>
    <submittedName>
        <fullName evidence="1">Uncharacterized protein</fullName>
    </submittedName>
</protein>
<organism evidence="1 2">
    <name type="scientific">Rotaria socialis</name>
    <dbReference type="NCBI Taxonomy" id="392032"/>
    <lineage>
        <taxon>Eukaryota</taxon>
        <taxon>Metazoa</taxon>
        <taxon>Spiralia</taxon>
        <taxon>Gnathifera</taxon>
        <taxon>Rotifera</taxon>
        <taxon>Eurotatoria</taxon>
        <taxon>Bdelloidea</taxon>
        <taxon>Philodinida</taxon>
        <taxon>Philodinidae</taxon>
        <taxon>Rotaria</taxon>
    </lineage>
</organism>